<dbReference type="AlphaFoldDB" id="A0A7Y6EGL1"/>
<evidence type="ECO:0000259" key="5">
    <source>
        <dbReference type="PROSITE" id="PS50931"/>
    </source>
</evidence>
<keyword evidence="3" id="KW-0238">DNA-binding</keyword>
<evidence type="ECO:0000256" key="3">
    <source>
        <dbReference type="ARBA" id="ARBA00023125"/>
    </source>
</evidence>
<dbReference type="Pfam" id="PF00126">
    <property type="entry name" value="HTH_1"/>
    <property type="match status" value="1"/>
</dbReference>
<dbReference type="InterPro" id="IPR036388">
    <property type="entry name" value="WH-like_DNA-bd_sf"/>
</dbReference>
<keyword evidence="4" id="KW-0804">Transcription</keyword>
<dbReference type="Proteomes" id="UP000536441">
    <property type="component" value="Unassembled WGS sequence"/>
</dbReference>
<keyword evidence="2" id="KW-0805">Transcription regulation</keyword>
<evidence type="ECO:0000256" key="4">
    <source>
        <dbReference type="ARBA" id="ARBA00023163"/>
    </source>
</evidence>
<dbReference type="EMBL" id="JABMCH010000057">
    <property type="protein sequence ID" value="NUU46416.1"/>
    <property type="molecule type" value="Genomic_DNA"/>
</dbReference>
<dbReference type="Gene3D" id="3.40.190.290">
    <property type="match status" value="1"/>
</dbReference>
<sequence length="292" mass="31543">MNLSDIAMFVAATEAGSLAGAARRNGTSALQASRRIAALEQDMGIRLFHRTTRALTLTDEGERFLPHARTMIDAHDEARAALGVEGGLVTGTLRVTASLAFGRKVVTPALIDFLKLHPKLEVNLVLSDDVLDLVAQGLDLSIRVTSRLRDSNLIARRLADNPRGLYAAPSYLAAAGTPQSLTELALHECLPDGSTTYWTFRAGDRTVRQKIGGRLSTHSIDAIHQACVEGAGIALLSEWDVREDLASGKLLPVSIADAKPEPMVIVAVYPSAKLLPSKVRLFVDYMRERLSV</sequence>
<comment type="similarity">
    <text evidence="1">Belongs to the LysR transcriptional regulatory family.</text>
</comment>
<feature type="domain" description="HTH lysR-type" evidence="5">
    <location>
        <begin position="1"/>
        <end position="58"/>
    </location>
</feature>
<dbReference type="InterPro" id="IPR000847">
    <property type="entry name" value="LysR_HTH_N"/>
</dbReference>
<dbReference type="PANTHER" id="PTHR30537:SF5">
    <property type="entry name" value="HTH-TYPE TRANSCRIPTIONAL ACTIVATOR TTDR-RELATED"/>
    <property type="match status" value="1"/>
</dbReference>
<dbReference type="FunFam" id="1.10.10.10:FF:000001">
    <property type="entry name" value="LysR family transcriptional regulator"/>
    <property type="match status" value="1"/>
</dbReference>
<protein>
    <submittedName>
        <fullName evidence="6">LysR family transcriptional regulator</fullName>
    </submittedName>
</protein>
<dbReference type="Pfam" id="PF03466">
    <property type="entry name" value="LysR_substrate"/>
    <property type="match status" value="1"/>
</dbReference>
<dbReference type="GO" id="GO:0043565">
    <property type="term" value="F:sequence-specific DNA binding"/>
    <property type="evidence" value="ECO:0007669"/>
    <property type="project" value="TreeGrafter"/>
</dbReference>
<dbReference type="SUPFAM" id="SSF46785">
    <property type="entry name" value="Winged helix' DNA-binding domain"/>
    <property type="match status" value="1"/>
</dbReference>
<dbReference type="CDD" id="cd08422">
    <property type="entry name" value="PBP2_CrgA_like"/>
    <property type="match status" value="1"/>
</dbReference>
<dbReference type="PROSITE" id="PS50931">
    <property type="entry name" value="HTH_LYSR"/>
    <property type="match status" value="1"/>
</dbReference>
<evidence type="ECO:0000313" key="6">
    <source>
        <dbReference type="EMBL" id="NUU46416.1"/>
    </source>
</evidence>
<dbReference type="InterPro" id="IPR005119">
    <property type="entry name" value="LysR_subst-bd"/>
</dbReference>
<keyword evidence="7" id="KW-1185">Reference proteome</keyword>
<evidence type="ECO:0000256" key="2">
    <source>
        <dbReference type="ARBA" id="ARBA00023015"/>
    </source>
</evidence>
<accession>A0A7Y6EGL1</accession>
<name>A0A7Y6EGL1_9SPHN</name>
<gene>
    <name evidence="6" type="ORF">HP438_05445</name>
</gene>
<evidence type="ECO:0000313" key="7">
    <source>
        <dbReference type="Proteomes" id="UP000536441"/>
    </source>
</evidence>
<comment type="caution">
    <text evidence="6">The sequence shown here is derived from an EMBL/GenBank/DDBJ whole genome shotgun (WGS) entry which is preliminary data.</text>
</comment>
<dbReference type="Gene3D" id="1.10.10.10">
    <property type="entry name" value="Winged helix-like DNA-binding domain superfamily/Winged helix DNA-binding domain"/>
    <property type="match status" value="1"/>
</dbReference>
<proteinExistence type="inferred from homology"/>
<dbReference type="GO" id="GO:0006351">
    <property type="term" value="P:DNA-templated transcription"/>
    <property type="evidence" value="ECO:0007669"/>
    <property type="project" value="TreeGrafter"/>
</dbReference>
<dbReference type="PANTHER" id="PTHR30537">
    <property type="entry name" value="HTH-TYPE TRANSCRIPTIONAL REGULATOR"/>
    <property type="match status" value="1"/>
</dbReference>
<organism evidence="6 7">
    <name type="scientific">Sphingomonas zeae</name>
    <dbReference type="NCBI Taxonomy" id="1646122"/>
    <lineage>
        <taxon>Bacteria</taxon>
        <taxon>Pseudomonadati</taxon>
        <taxon>Pseudomonadota</taxon>
        <taxon>Alphaproteobacteria</taxon>
        <taxon>Sphingomonadales</taxon>
        <taxon>Sphingomonadaceae</taxon>
        <taxon>Sphingomonas</taxon>
    </lineage>
</organism>
<dbReference type="SUPFAM" id="SSF53850">
    <property type="entry name" value="Periplasmic binding protein-like II"/>
    <property type="match status" value="1"/>
</dbReference>
<evidence type="ECO:0000256" key="1">
    <source>
        <dbReference type="ARBA" id="ARBA00009437"/>
    </source>
</evidence>
<dbReference type="InterPro" id="IPR058163">
    <property type="entry name" value="LysR-type_TF_proteobact-type"/>
</dbReference>
<dbReference type="GO" id="GO:0003700">
    <property type="term" value="F:DNA-binding transcription factor activity"/>
    <property type="evidence" value="ECO:0007669"/>
    <property type="project" value="InterPro"/>
</dbReference>
<dbReference type="InterPro" id="IPR036390">
    <property type="entry name" value="WH_DNA-bd_sf"/>
</dbReference>
<reference evidence="6 7" key="1">
    <citation type="submission" date="2020-05" db="EMBL/GenBank/DDBJ databases">
        <title>Genome Sequencing of Type Strains.</title>
        <authorList>
            <person name="Lemaire J.F."/>
            <person name="Inderbitzin P."/>
            <person name="Gregorio O.A."/>
            <person name="Collins S.B."/>
            <person name="Wespe N."/>
            <person name="Knight-Connoni V."/>
        </authorList>
    </citation>
    <scope>NUCLEOTIDE SEQUENCE [LARGE SCALE GENOMIC DNA]</scope>
    <source>
        <strain evidence="6 7">DSM 100049</strain>
    </source>
</reference>